<reference evidence="3 6" key="3">
    <citation type="submission" date="2018-08" db="EMBL/GenBank/DDBJ databases">
        <title>A genome reference for cultivated species of the human gut microbiota.</title>
        <authorList>
            <person name="Zou Y."/>
            <person name="Xue W."/>
            <person name="Luo G."/>
        </authorList>
    </citation>
    <scope>NUCLEOTIDE SEQUENCE [LARGE SCALE GENOMIC DNA]</scope>
    <source>
        <strain evidence="3 6">OF03-9BH</strain>
    </source>
</reference>
<evidence type="ECO:0000313" key="5">
    <source>
        <dbReference type="Proteomes" id="UP000184192"/>
    </source>
</evidence>
<evidence type="ECO:0000313" key="4">
    <source>
        <dbReference type="EMBL" id="SHJ18513.1"/>
    </source>
</evidence>
<dbReference type="eggNOG" id="ENOG5032192">
    <property type="taxonomic scope" value="Bacteria"/>
</dbReference>
<reference evidence="5" key="2">
    <citation type="submission" date="2016-11" db="EMBL/GenBank/DDBJ databases">
        <authorList>
            <person name="Varghese N."/>
            <person name="Submissions S."/>
        </authorList>
    </citation>
    <scope>NUCLEOTIDE SEQUENCE [LARGE SCALE GENOMIC DNA]</scope>
    <source>
        <strain evidence="5">DSM 26884</strain>
    </source>
</reference>
<proteinExistence type="predicted"/>
<feature type="region of interest" description="Disordered" evidence="1">
    <location>
        <begin position="149"/>
        <end position="180"/>
    </location>
</feature>
<dbReference type="GeneID" id="92712966"/>
<gene>
    <name evidence="3" type="ORF">DXA68_16305</name>
    <name evidence="4" type="ORF">SAMN05444350_117116</name>
</gene>
<feature type="signal peptide" evidence="2">
    <location>
        <begin position="1"/>
        <end position="22"/>
    </location>
</feature>
<dbReference type="RefSeq" id="WP_025831953.1">
    <property type="nucleotide sequence ID" value="NZ_CABMFG010000030.1"/>
</dbReference>
<evidence type="ECO:0008006" key="7">
    <source>
        <dbReference type="Google" id="ProtNLM"/>
    </source>
</evidence>
<dbReference type="Proteomes" id="UP000286075">
    <property type="component" value="Unassembled WGS sequence"/>
</dbReference>
<evidence type="ECO:0000313" key="6">
    <source>
        <dbReference type="Proteomes" id="UP000286075"/>
    </source>
</evidence>
<keyword evidence="2" id="KW-0732">Signal</keyword>
<dbReference type="Proteomes" id="UP000184192">
    <property type="component" value="Unassembled WGS sequence"/>
</dbReference>
<dbReference type="EMBL" id="QSCF01000030">
    <property type="protein sequence ID" value="RGX77192.1"/>
    <property type="molecule type" value="Genomic_DNA"/>
</dbReference>
<evidence type="ECO:0000256" key="1">
    <source>
        <dbReference type="SAM" id="MobiDB-lite"/>
    </source>
</evidence>
<sequence length="180" mass="21181">MKTRFIYVLLAVLLMGSQTISAQNKDNKDNKQRPTPEQMMQRQTNLMVKTLMLDDATAAKFTPVYENYLKELRECRMMNRKGRMRNNNAEAKQTPKPVPTDAEIEKQIKDQFAQSRKILDVREKYYNEFRKILAPKQIMKIYQTEKNNANKFRKEFDRRKGQKHGQGKRPVAGRPAPNSK</sequence>
<organism evidence="4 5">
    <name type="scientific">Bacteroides stercorirosoris</name>
    <dbReference type="NCBI Taxonomy" id="871324"/>
    <lineage>
        <taxon>Bacteria</taxon>
        <taxon>Pseudomonadati</taxon>
        <taxon>Bacteroidota</taxon>
        <taxon>Bacteroidia</taxon>
        <taxon>Bacteroidales</taxon>
        <taxon>Bacteroidaceae</taxon>
        <taxon>Bacteroides</taxon>
    </lineage>
</organism>
<evidence type="ECO:0000256" key="2">
    <source>
        <dbReference type="SAM" id="SignalP"/>
    </source>
</evidence>
<feature type="chain" id="PRO_5044562604" description="DUF4890 domain-containing protein" evidence="2">
    <location>
        <begin position="23"/>
        <end position="180"/>
    </location>
</feature>
<reference evidence="4" key="1">
    <citation type="submission" date="2016-11" db="EMBL/GenBank/DDBJ databases">
        <authorList>
            <person name="Jaros S."/>
            <person name="Januszkiewicz K."/>
            <person name="Wedrychowicz H."/>
        </authorList>
    </citation>
    <scope>NUCLEOTIDE SEQUENCE [LARGE SCALE GENOMIC DNA]</scope>
    <source>
        <strain evidence="4">DSM 26884</strain>
    </source>
</reference>
<evidence type="ECO:0000313" key="3">
    <source>
        <dbReference type="EMBL" id="RGX77192.1"/>
    </source>
</evidence>
<dbReference type="EMBL" id="FQZN01000017">
    <property type="protein sequence ID" value="SHJ18513.1"/>
    <property type="molecule type" value="Genomic_DNA"/>
</dbReference>
<dbReference type="AlphaFoldDB" id="A0A1M6H8Z2"/>
<dbReference type="OrthoDB" id="894068at2"/>
<protein>
    <recommendedName>
        <fullName evidence="7">DUF4890 domain-containing protein</fullName>
    </recommendedName>
</protein>
<keyword evidence="5" id="KW-1185">Reference proteome</keyword>
<name>A0A1M6H8Z2_9BACE</name>
<accession>A0A1M6H8Z2</accession>